<protein>
    <submittedName>
        <fullName evidence="2">Uncharacterized protein</fullName>
    </submittedName>
</protein>
<name>A0A6J4KJ29_9GAMM</name>
<evidence type="ECO:0000313" key="2">
    <source>
        <dbReference type="EMBL" id="CAA9306012.1"/>
    </source>
</evidence>
<feature type="compositionally biased region" description="Low complexity" evidence="1">
    <location>
        <begin position="168"/>
        <end position="178"/>
    </location>
</feature>
<dbReference type="EMBL" id="CADCUA010000119">
    <property type="protein sequence ID" value="CAA9306012.1"/>
    <property type="molecule type" value="Genomic_DNA"/>
</dbReference>
<feature type="compositionally biased region" description="Basic and acidic residues" evidence="1">
    <location>
        <begin position="156"/>
        <end position="167"/>
    </location>
</feature>
<proteinExistence type="predicted"/>
<gene>
    <name evidence="2" type="ORF">AVDCRST_MAG71-395</name>
</gene>
<organism evidence="2">
    <name type="scientific">uncultured Lysobacter sp</name>
    <dbReference type="NCBI Taxonomy" id="271060"/>
    <lineage>
        <taxon>Bacteria</taxon>
        <taxon>Pseudomonadati</taxon>
        <taxon>Pseudomonadota</taxon>
        <taxon>Gammaproteobacteria</taxon>
        <taxon>Lysobacterales</taxon>
        <taxon>Lysobacteraceae</taxon>
        <taxon>Lysobacter</taxon>
        <taxon>environmental samples</taxon>
    </lineage>
</organism>
<reference evidence="2" key="1">
    <citation type="submission" date="2020-02" db="EMBL/GenBank/DDBJ databases">
        <authorList>
            <person name="Meier V. D."/>
        </authorList>
    </citation>
    <scope>NUCLEOTIDE SEQUENCE</scope>
    <source>
        <strain evidence="2">AVDCRST_MAG71</strain>
    </source>
</reference>
<dbReference type="AlphaFoldDB" id="A0A6J4KJ29"/>
<accession>A0A6J4KJ29</accession>
<feature type="region of interest" description="Disordered" evidence="1">
    <location>
        <begin position="156"/>
        <end position="178"/>
    </location>
</feature>
<evidence type="ECO:0000256" key="1">
    <source>
        <dbReference type="SAM" id="MobiDB-lite"/>
    </source>
</evidence>
<sequence>MGDGPGHTTRISKIGQSLVATHLDVTQWDAVDAMLAGLEHALPPALVALSAVERQRLVKMGESSEPFCRRALDVMRDSMALLPRSLDVDEMARDLASHDAVGTRRVRIARLMERMADTDIALGSDVMIAALDGYAALKRSGHGEGLHGVRRDLRRRFEGQGTQRREPAAAVQPASVPA</sequence>